<keyword evidence="3" id="KW-0670">Pyruvate</keyword>
<dbReference type="PANTHER" id="PTHR42897">
    <property type="entry name" value="PYRUVATE SYNTHASE SUBUNIT PORB"/>
    <property type="match status" value="1"/>
</dbReference>
<keyword evidence="1" id="KW-0560">Oxidoreductase</keyword>
<proteinExistence type="predicted"/>
<dbReference type="CDD" id="cd03376">
    <property type="entry name" value="TPP_PFOR_porB_like"/>
    <property type="match status" value="1"/>
</dbReference>
<dbReference type="AlphaFoldDB" id="A0A212RCC6"/>
<dbReference type="InterPro" id="IPR011766">
    <property type="entry name" value="TPP_enzyme_TPP-bd"/>
</dbReference>
<dbReference type="InterPro" id="IPR051479">
    <property type="entry name" value="PorB-like"/>
</dbReference>
<evidence type="ECO:0000259" key="2">
    <source>
        <dbReference type="Pfam" id="PF02775"/>
    </source>
</evidence>
<dbReference type="RefSeq" id="WP_088571778.1">
    <property type="nucleotide sequence ID" value="NZ_FYEK01000044.1"/>
</dbReference>
<dbReference type="GO" id="GO:0030976">
    <property type="term" value="F:thiamine pyrophosphate binding"/>
    <property type="evidence" value="ECO:0007669"/>
    <property type="project" value="InterPro"/>
</dbReference>
<dbReference type="PANTHER" id="PTHR42897:SF2">
    <property type="entry name" value="PYRUVATE SYNTHASE SUBUNIT PORB"/>
    <property type="match status" value="1"/>
</dbReference>
<sequence>MVATPLNLKILSEKRTPLSGGHRMCAGCAEAIIVKQVLLAIDDPVVVINGTGCLEVSTTIFPYTAWRVPWIHVAFENTAAVAAGVEAAYRALVRRGALPADRRVVFVAFAGDGGSYDIGLQALSGALERGHRFLYVCLDNEGYMNTGIQRSGATPRGAWTTTTPVGKVMPGKPQWRKDLTAIVAAHRIPYVAQVAPSHWKDLMTRVRKAVASGGPAFLNALSDCNRGWRHDPAQTIEVTRLAVETCYWPLFEVEDGVWRLNYRPRRKLPITEYLRLQGRFAHLLRPEFQDLVAEIQAEVDRRWEELLRRCGETA</sequence>
<dbReference type="InParanoid" id="A0A212RCC6"/>
<evidence type="ECO:0000313" key="3">
    <source>
        <dbReference type="EMBL" id="SNB69895.1"/>
    </source>
</evidence>
<evidence type="ECO:0000256" key="1">
    <source>
        <dbReference type="ARBA" id="ARBA00023002"/>
    </source>
</evidence>
<gene>
    <name evidence="3" type="ORF">SAMN02746019_00011070</name>
</gene>
<evidence type="ECO:0000313" key="4">
    <source>
        <dbReference type="Proteomes" id="UP000197025"/>
    </source>
</evidence>
<reference evidence="4" key="1">
    <citation type="submission" date="2017-06" db="EMBL/GenBank/DDBJ databases">
        <authorList>
            <person name="Varghese N."/>
            <person name="Submissions S."/>
        </authorList>
    </citation>
    <scope>NUCLEOTIDE SEQUENCE [LARGE SCALE GENOMIC DNA]</scope>
    <source>
        <strain evidence="4">JAD2</strain>
    </source>
</reference>
<dbReference type="Gene3D" id="3.40.50.970">
    <property type="match status" value="2"/>
</dbReference>
<protein>
    <submittedName>
        <fullName evidence="3">Pyruvate ferredoxin oxidoreductase beta subunit</fullName>
    </submittedName>
</protein>
<keyword evidence="4" id="KW-1185">Reference proteome</keyword>
<dbReference type="InterPro" id="IPR029061">
    <property type="entry name" value="THDP-binding"/>
</dbReference>
<dbReference type="SUPFAM" id="SSF52518">
    <property type="entry name" value="Thiamin diphosphate-binding fold (THDP-binding)"/>
    <property type="match status" value="1"/>
</dbReference>
<dbReference type="GO" id="GO:0016491">
    <property type="term" value="F:oxidoreductase activity"/>
    <property type="evidence" value="ECO:0007669"/>
    <property type="project" value="UniProtKB-KW"/>
</dbReference>
<dbReference type="Proteomes" id="UP000197025">
    <property type="component" value="Unassembled WGS sequence"/>
</dbReference>
<dbReference type="Pfam" id="PF02775">
    <property type="entry name" value="TPP_enzyme_C"/>
    <property type="match status" value="1"/>
</dbReference>
<accession>A0A212RCC6</accession>
<organism evidence="3 4">
    <name type="scientific">Thermoflexus hugenholtzii JAD2</name>
    <dbReference type="NCBI Taxonomy" id="877466"/>
    <lineage>
        <taxon>Bacteria</taxon>
        <taxon>Bacillati</taxon>
        <taxon>Chloroflexota</taxon>
        <taxon>Thermoflexia</taxon>
        <taxon>Thermoflexales</taxon>
        <taxon>Thermoflexaceae</taxon>
        <taxon>Thermoflexus</taxon>
    </lineage>
</organism>
<feature type="domain" description="Thiamine pyrophosphate enzyme TPP-binding" evidence="2">
    <location>
        <begin position="51"/>
        <end position="219"/>
    </location>
</feature>
<dbReference type="EMBL" id="FYEK01000044">
    <property type="protein sequence ID" value="SNB69895.1"/>
    <property type="molecule type" value="Genomic_DNA"/>
</dbReference>
<name>A0A212RCC6_9CHLR</name>
<dbReference type="OrthoDB" id="9794954at2"/>